<accession>A0A8E2EXB1</accession>
<dbReference type="EMBL" id="KV750017">
    <property type="protein sequence ID" value="OCL06642.1"/>
    <property type="molecule type" value="Genomic_DNA"/>
</dbReference>
<feature type="signal peptide" evidence="1">
    <location>
        <begin position="1"/>
        <end position="22"/>
    </location>
</feature>
<dbReference type="Proteomes" id="UP000250140">
    <property type="component" value="Unassembled WGS sequence"/>
</dbReference>
<proteinExistence type="predicted"/>
<gene>
    <name evidence="2" type="ORF">AOQ84DRAFT_410592</name>
</gene>
<evidence type="ECO:0000313" key="3">
    <source>
        <dbReference type="Proteomes" id="UP000250140"/>
    </source>
</evidence>
<evidence type="ECO:0000256" key="1">
    <source>
        <dbReference type="SAM" id="SignalP"/>
    </source>
</evidence>
<dbReference type="OrthoDB" id="5089392at2759"/>
<dbReference type="Pfam" id="PF17615">
    <property type="entry name" value="C166"/>
    <property type="match status" value="1"/>
</dbReference>
<protein>
    <submittedName>
        <fullName evidence="2">UVI-1 protein</fullName>
    </submittedName>
</protein>
<feature type="chain" id="PRO_5034915802" evidence="1">
    <location>
        <begin position="23"/>
        <end position="159"/>
    </location>
</feature>
<reference evidence="2 3" key="1">
    <citation type="journal article" date="2016" name="Nat. Commun.">
        <title>Ectomycorrhizal ecology is imprinted in the genome of the dominant symbiotic fungus Cenococcum geophilum.</title>
        <authorList>
            <consortium name="DOE Joint Genome Institute"/>
            <person name="Peter M."/>
            <person name="Kohler A."/>
            <person name="Ohm R.A."/>
            <person name="Kuo A."/>
            <person name="Krutzmann J."/>
            <person name="Morin E."/>
            <person name="Arend M."/>
            <person name="Barry K.W."/>
            <person name="Binder M."/>
            <person name="Choi C."/>
            <person name="Clum A."/>
            <person name="Copeland A."/>
            <person name="Grisel N."/>
            <person name="Haridas S."/>
            <person name="Kipfer T."/>
            <person name="LaButti K."/>
            <person name="Lindquist E."/>
            <person name="Lipzen A."/>
            <person name="Maire R."/>
            <person name="Meier B."/>
            <person name="Mihaltcheva S."/>
            <person name="Molinier V."/>
            <person name="Murat C."/>
            <person name="Poggeler S."/>
            <person name="Quandt C.A."/>
            <person name="Sperisen C."/>
            <person name="Tritt A."/>
            <person name="Tisserant E."/>
            <person name="Crous P.W."/>
            <person name="Henrissat B."/>
            <person name="Nehls U."/>
            <person name="Egli S."/>
            <person name="Spatafora J.W."/>
            <person name="Grigoriev I.V."/>
            <person name="Martin F.M."/>
        </authorList>
    </citation>
    <scope>NUCLEOTIDE SEQUENCE [LARGE SCALE GENOMIC DNA]</scope>
    <source>
        <strain evidence="2 3">CBS 207.34</strain>
    </source>
</reference>
<evidence type="ECO:0000313" key="2">
    <source>
        <dbReference type="EMBL" id="OCL06642.1"/>
    </source>
</evidence>
<sequence length="159" mass="16648">MFFSLRTVATAAFALLVAPSFAAVTPAQIQIIAGFQDIVSTANSDISNMQGTPAVTTDADSQAIFDAFREFVRVHQALLSILIGKAGLFSDVPLIGAPVAAVLRSVEGVVDTIAFGLIDMVQSESADIASQQASLDQSLTQAITAYLGLQIKAKRTFVA</sequence>
<organism evidence="2 3">
    <name type="scientific">Glonium stellatum</name>
    <dbReference type="NCBI Taxonomy" id="574774"/>
    <lineage>
        <taxon>Eukaryota</taxon>
        <taxon>Fungi</taxon>
        <taxon>Dikarya</taxon>
        <taxon>Ascomycota</taxon>
        <taxon>Pezizomycotina</taxon>
        <taxon>Dothideomycetes</taxon>
        <taxon>Pleosporomycetidae</taxon>
        <taxon>Gloniales</taxon>
        <taxon>Gloniaceae</taxon>
        <taxon>Glonium</taxon>
    </lineage>
</organism>
<keyword evidence="3" id="KW-1185">Reference proteome</keyword>
<keyword evidence="1" id="KW-0732">Signal</keyword>
<name>A0A8E2EXB1_9PEZI</name>
<dbReference type="AlphaFoldDB" id="A0A8E2EXB1"/>